<dbReference type="GO" id="GO:0043709">
    <property type="term" value="P:cell adhesion involved in single-species biofilm formation"/>
    <property type="evidence" value="ECO:0007669"/>
    <property type="project" value="TreeGrafter"/>
</dbReference>
<dbReference type="EMBL" id="JACBKA010000013">
    <property type="protein sequence ID" value="NYA27535.1"/>
    <property type="molecule type" value="Genomic_DNA"/>
</dbReference>
<dbReference type="Pfam" id="PF00419">
    <property type="entry name" value="Fimbrial"/>
    <property type="match status" value="1"/>
</dbReference>
<gene>
    <name evidence="6" type="ORF">HZI69_06775</name>
</gene>
<dbReference type="PANTHER" id="PTHR33420">
    <property type="entry name" value="FIMBRIAL SUBUNIT ELFA-RELATED"/>
    <property type="match status" value="1"/>
</dbReference>
<keyword evidence="3" id="KW-0732">Signal</keyword>
<dbReference type="InterPro" id="IPR050263">
    <property type="entry name" value="Bact_Fimbrial_Adh_Pro"/>
</dbReference>
<evidence type="ECO:0000313" key="6">
    <source>
        <dbReference type="EMBL" id="NYA27535.1"/>
    </source>
</evidence>
<evidence type="ECO:0000256" key="3">
    <source>
        <dbReference type="ARBA" id="ARBA00022729"/>
    </source>
</evidence>
<comment type="subcellular location">
    <subcellularLocation>
        <location evidence="1">Fimbrium</location>
    </subcellularLocation>
</comment>
<sequence>MEDKLMKKVKKQGLFRQIIGLFSLLFVTPFSSASDGWVKFTVTIKNGGTCQVHSGYENKQVDLGTVYANELSTANHTAGEKDFDLWVEECGDLINETNKLKFVLMNTTNKPNLLAKGVLPNLETGANKDSVGVQLLTKQGNPVEIKYNASSSPTETLVLSSNGDTLGAEAVTGQKHAFKLPLKARFYAITDGKDDKAGDVRAEVIFAAFYE</sequence>
<keyword evidence="4" id="KW-0281">Fimbrium</keyword>
<dbReference type="InterPro" id="IPR036937">
    <property type="entry name" value="Adhesion_dom_fimbrial_sf"/>
</dbReference>
<organism evidence="6 7">
    <name type="scientific">Haemophilus haemolyticus</name>
    <dbReference type="NCBI Taxonomy" id="726"/>
    <lineage>
        <taxon>Bacteria</taxon>
        <taxon>Pseudomonadati</taxon>
        <taxon>Pseudomonadota</taxon>
        <taxon>Gammaproteobacteria</taxon>
        <taxon>Pasteurellales</taxon>
        <taxon>Pasteurellaceae</taxon>
        <taxon>Haemophilus</taxon>
    </lineage>
</organism>
<dbReference type="PANTHER" id="PTHR33420:SF3">
    <property type="entry name" value="FIMBRIAL SUBUNIT ELFA"/>
    <property type="match status" value="1"/>
</dbReference>
<proteinExistence type="inferred from homology"/>
<dbReference type="InterPro" id="IPR000259">
    <property type="entry name" value="Adhesion_dom_fimbrial"/>
</dbReference>
<dbReference type="AlphaFoldDB" id="A0A852Q4N1"/>
<dbReference type="Gene3D" id="2.60.40.1090">
    <property type="entry name" value="Fimbrial-type adhesion domain"/>
    <property type="match status" value="1"/>
</dbReference>
<name>A0A852Q4N1_HAEHA</name>
<evidence type="ECO:0000313" key="7">
    <source>
        <dbReference type="Proteomes" id="UP000590599"/>
    </source>
</evidence>
<protein>
    <submittedName>
        <fullName evidence="6">Type 1 fimbrial protein</fullName>
    </submittedName>
</protein>
<reference evidence="6 7" key="1">
    <citation type="submission" date="2020-07" db="EMBL/GenBank/DDBJ databases">
        <title>Genus Haemophilus, Bergeys manual.</title>
        <authorList>
            <person name="Noerskov-Lauritsen N."/>
        </authorList>
    </citation>
    <scope>NUCLEOTIDE SEQUENCE [LARGE SCALE GENOMIC DNA]</scope>
    <source>
        <strain evidence="6 7">CCUG30047</strain>
    </source>
</reference>
<evidence type="ECO:0000256" key="4">
    <source>
        <dbReference type="ARBA" id="ARBA00023263"/>
    </source>
</evidence>
<comment type="caution">
    <text evidence="6">The sequence shown here is derived from an EMBL/GenBank/DDBJ whole genome shotgun (WGS) entry which is preliminary data.</text>
</comment>
<dbReference type="GO" id="GO:0009289">
    <property type="term" value="C:pilus"/>
    <property type="evidence" value="ECO:0007669"/>
    <property type="project" value="UniProtKB-SubCell"/>
</dbReference>
<comment type="similarity">
    <text evidence="2">Belongs to the fimbrial protein family.</text>
</comment>
<evidence type="ECO:0000256" key="1">
    <source>
        <dbReference type="ARBA" id="ARBA00004561"/>
    </source>
</evidence>
<feature type="domain" description="Fimbrial-type adhesion" evidence="5">
    <location>
        <begin position="39"/>
        <end position="208"/>
    </location>
</feature>
<accession>A0A852Q4N1</accession>
<evidence type="ECO:0000259" key="5">
    <source>
        <dbReference type="Pfam" id="PF00419"/>
    </source>
</evidence>
<dbReference type="InterPro" id="IPR008966">
    <property type="entry name" value="Adhesion_dom_sf"/>
</dbReference>
<dbReference type="SUPFAM" id="SSF49401">
    <property type="entry name" value="Bacterial adhesins"/>
    <property type="match status" value="1"/>
</dbReference>
<dbReference type="Proteomes" id="UP000590599">
    <property type="component" value="Unassembled WGS sequence"/>
</dbReference>
<evidence type="ECO:0000256" key="2">
    <source>
        <dbReference type="ARBA" id="ARBA00006671"/>
    </source>
</evidence>